<proteinExistence type="predicted"/>
<dbReference type="EMBL" id="PCVK01000020">
    <property type="protein sequence ID" value="PIQ71943.1"/>
    <property type="molecule type" value="Genomic_DNA"/>
</dbReference>
<comment type="caution">
    <text evidence="1">The sequence shown here is derived from an EMBL/GenBank/DDBJ whole genome shotgun (WGS) entry which is preliminary data.</text>
</comment>
<reference evidence="1 2" key="1">
    <citation type="submission" date="2017-09" db="EMBL/GenBank/DDBJ databases">
        <title>Depth-based differentiation of microbial function through sediment-hosted aquifers and enrichment of novel symbionts in the deep terrestrial subsurface.</title>
        <authorList>
            <person name="Probst A.J."/>
            <person name="Ladd B."/>
            <person name="Jarett J.K."/>
            <person name="Geller-Mcgrath D.E."/>
            <person name="Sieber C.M."/>
            <person name="Emerson J.B."/>
            <person name="Anantharaman K."/>
            <person name="Thomas B.C."/>
            <person name="Malmstrom R."/>
            <person name="Stieglmeier M."/>
            <person name="Klingl A."/>
            <person name="Woyke T."/>
            <person name="Ryan C.M."/>
            <person name="Banfield J.F."/>
        </authorList>
    </citation>
    <scope>NUCLEOTIDE SEQUENCE [LARGE SCALE GENOMIC DNA]</scope>
    <source>
        <strain evidence="1">CG11_big_fil_rev_8_21_14_0_20_37_16</strain>
    </source>
</reference>
<evidence type="ECO:0000313" key="2">
    <source>
        <dbReference type="Proteomes" id="UP000229497"/>
    </source>
</evidence>
<gene>
    <name evidence="1" type="ORF">COV87_00535</name>
</gene>
<evidence type="ECO:0000313" key="1">
    <source>
        <dbReference type="EMBL" id="PIQ71943.1"/>
    </source>
</evidence>
<accession>A0A2H0KN26</accession>
<dbReference type="Proteomes" id="UP000229497">
    <property type="component" value="Unassembled WGS sequence"/>
</dbReference>
<protein>
    <submittedName>
        <fullName evidence="1">Uncharacterized protein</fullName>
    </submittedName>
</protein>
<dbReference type="AlphaFoldDB" id="A0A2H0KN26"/>
<sequence>MSETTVGSEGIVTGLVVGQDNSLFDEGDVVTAINGENNRNLTFVWDRPAGNHERLVIGTITRRFGLIQRSSVGAGAVVDLVKSANVPVANRQQIVQARATH</sequence>
<name>A0A2H0KN26_9BACT</name>
<organism evidence="1 2">
    <name type="scientific">Candidatus Roizmanbacteria bacterium CG11_big_fil_rev_8_21_14_0_20_37_16</name>
    <dbReference type="NCBI Taxonomy" id="1974857"/>
    <lineage>
        <taxon>Bacteria</taxon>
        <taxon>Candidatus Roizmaniibacteriota</taxon>
    </lineage>
</organism>